<gene>
    <name evidence="1" type="ORF">J1N35_031983</name>
</gene>
<protein>
    <submittedName>
        <fullName evidence="1">Uncharacterized protein</fullName>
    </submittedName>
</protein>
<accession>A0A9D3ZU90</accession>
<evidence type="ECO:0000313" key="1">
    <source>
        <dbReference type="EMBL" id="KAH1066996.1"/>
    </source>
</evidence>
<dbReference type="EMBL" id="JAIQCV010000009">
    <property type="protein sequence ID" value="KAH1066996.1"/>
    <property type="molecule type" value="Genomic_DNA"/>
</dbReference>
<comment type="caution">
    <text evidence="1">The sequence shown here is derived from an EMBL/GenBank/DDBJ whole genome shotgun (WGS) entry which is preliminary data.</text>
</comment>
<proteinExistence type="predicted"/>
<name>A0A9D3ZU90_9ROSI</name>
<dbReference type="AlphaFoldDB" id="A0A9D3ZU90"/>
<evidence type="ECO:0000313" key="2">
    <source>
        <dbReference type="Proteomes" id="UP000828251"/>
    </source>
</evidence>
<sequence>MAQNAPHGGLSIRWGLFGPRELTQFKELLEKPVRLKPEWPNDKDMATYATFNIESIYSNTFRAFFSIAFCCCFDTIASAIQIGALEEF</sequence>
<keyword evidence="2" id="KW-1185">Reference proteome</keyword>
<dbReference type="Proteomes" id="UP000828251">
    <property type="component" value="Unassembled WGS sequence"/>
</dbReference>
<organism evidence="1 2">
    <name type="scientific">Gossypium stocksii</name>
    <dbReference type="NCBI Taxonomy" id="47602"/>
    <lineage>
        <taxon>Eukaryota</taxon>
        <taxon>Viridiplantae</taxon>
        <taxon>Streptophyta</taxon>
        <taxon>Embryophyta</taxon>
        <taxon>Tracheophyta</taxon>
        <taxon>Spermatophyta</taxon>
        <taxon>Magnoliopsida</taxon>
        <taxon>eudicotyledons</taxon>
        <taxon>Gunneridae</taxon>
        <taxon>Pentapetalae</taxon>
        <taxon>rosids</taxon>
        <taxon>malvids</taxon>
        <taxon>Malvales</taxon>
        <taxon>Malvaceae</taxon>
        <taxon>Malvoideae</taxon>
        <taxon>Gossypium</taxon>
    </lineage>
</organism>
<reference evidence="1 2" key="1">
    <citation type="journal article" date="2021" name="Plant Biotechnol. J.">
        <title>Multi-omics assisted identification of the key and species-specific regulatory components of drought-tolerant mechanisms in Gossypium stocksii.</title>
        <authorList>
            <person name="Yu D."/>
            <person name="Ke L."/>
            <person name="Zhang D."/>
            <person name="Wu Y."/>
            <person name="Sun Y."/>
            <person name="Mei J."/>
            <person name="Sun J."/>
            <person name="Sun Y."/>
        </authorList>
    </citation>
    <scope>NUCLEOTIDE SEQUENCE [LARGE SCALE GENOMIC DNA]</scope>
    <source>
        <strain evidence="2">cv. E1</strain>
        <tissue evidence="1">Leaf</tissue>
    </source>
</reference>